<organism evidence="3 4">
    <name type="scientific">Rotaria sordida</name>
    <dbReference type="NCBI Taxonomy" id="392033"/>
    <lineage>
        <taxon>Eukaryota</taxon>
        <taxon>Metazoa</taxon>
        <taxon>Spiralia</taxon>
        <taxon>Gnathifera</taxon>
        <taxon>Rotifera</taxon>
        <taxon>Eurotatoria</taxon>
        <taxon>Bdelloidea</taxon>
        <taxon>Philodinida</taxon>
        <taxon>Philodinidae</taxon>
        <taxon>Rotaria</taxon>
    </lineage>
</organism>
<dbReference type="SUPFAM" id="SSF82185">
    <property type="entry name" value="Histone H3 K4-specific methyltransferase SET7/9 N-terminal domain"/>
    <property type="match status" value="2"/>
</dbReference>
<protein>
    <recommendedName>
        <fullName evidence="5">MORN repeat protein</fullName>
    </recommendedName>
</protein>
<dbReference type="PANTHER" id="PTHR23084">
    <property type="entry name" value="PHOSPHATIDYLINOSITOL-4-PHOSPHATE 5-KINASE RELATED"/>
    <property type="match status" value="1"/>
</dbReference>
<dbReference type="Gene3D" id="2.20.110.10">
    <property type="entry name" value="Histone H3 K4-specific methyltransferase SET7/9 N-terminal domain"/>
    <property type="match status" value="3"/>
</dbReference>
<gene>
    <name evidence="3" type="ORF">RFH988_LOCUS29348</name>
</gene>
<evidence type="ECO:0000256" key="2">
    <source>
        <dbReference type="SAM" id="SignalP"/>
    </source>
</evidence>
<dbReference type="OrthoDB" id="437960at2759"/>
<dbReference type="SMART" id="SM00698">
    <property type="entry name" value="MORN"/>
    <property type="match status" value="7"/>
</dbReference>
<proteinExistence type="predicted"/>
<feature type="chain" id="PRO_5032840051" description="MORN repeat protein" evidence="2">
    <location>
        <begin position="25"/>
        <end position="364"/>
    </location>
</feature>
<dbReference type="EMBL" id="CAJNOO010002740">
    <property type="protein sequence ID" value="CAF1293665.1"/>
    <property type="molecule type" value="Genomic_DNA"/>
</dbReference>
<keyword evidence="1" id="KW-0677">Repeat</keyword>
<dbReference type="Pfam" id="PF02493">
    <property type="entry name" value="MORN"/>
    <property type="match status" value="7"/>
</dbReference>
<sequence>MHIYAHFLFCYFIFLLQSKQCGFCLSLANTESSTQKWQIQENIAHLQEHNNQSFKNDESALLRSLSKLFLNKLNNIILQTNNNSALSNSEKNTTQDTIYRRCDRYEGNLKNGVKDGYGIMYYADGGKYIGYWANNTCNGHGIFTFPNGDRYEGNFKNGHGHGNGTLYTGNIRYWGGLIADRMTDEGDVKCLNYSLDEEPLMNNHINVNYSDYNTFFSKYIGEFVDNQFHGHGMLAWSNGGRYEGNFINGTRNGYGVYYCRDGSKCAGQWVDGYMNGEGVCNWTTGDRFEGNFKHHKKNGNGTYYFADGTKHVSEWVNDTTVGNYVITWSNGDRYEENVKNNTLYENGTYYYADGINDVINHNKL</sequence>
<evidence type="ECO:0008006" key="5">
    <source>
        <dbReference type="Google" id="ProtNLM"/>
    </source>
</evidence>
<evidence type="ECO:0000313" key="3">
    <source>
        <dbReference type="EMBL" id="CAF1293665.1"/>
    </source>
</evidence>
<accession>A0A815CXE1</accession>
<reference evidence="3" key="1">
    <citation type="submission" date="2021-02" db="EMBL/GenBank/DDBJ databases">
        <authorList>
            <person name="Nowell W R."/>
        </authorList>
    </citation>
    <scope>NUCLEOTIDE SEQUENCE</scope>
</reference>
<name>A0A815CXE1_9BILA</name>
<keyword evidence="2" id="KW-0732">Signal</keyword>
<dbReference type="InterPro" id="IPR003409">
    <property type="entry name" value="MORN"/>
</dbReference>
<dbReference type="PANTHER" id="PTHR23084:SF263">
    <property type="entry name" value="MORN REPEAT-CONTAINING PROTEIN 1"/>
    <property type="match status" value="1"/>
</dbReference>
<dbReference type="Proteomes" id="UP000663882">
    <property type="component" value="Unassembled WGS sequence"/>
</dbReference>
<comment type="caution">
    <text evidence="3">The sequence shown here is derived from an EMBL/GenBank/DDBJ whole genome shotgun (WGS) entry which is preliminary data.</text>
</comment>
<evidence type="ECO:0000313" key="4">
    <source>
        <dbReference type="Proteomes" id="UP000663882"/>
    </source>
</evidence>
<feature type="signal peptide" evidence="2">
    <location>
        <begin position="1"/>
        <end position="24"/>
    </location>
</feature>
<dbReference type="AlphaFoldDB" id="A0A815CXE1"/>
<evidence type="ECO:0000256" key="1">
    <source>
        <dbReference type="ARBA" id="ARBA00022737"/>
    </source>
</evidence>